<dbReference type="InterPro" id="IPR050052">
    <property type="entry name" value="ATP-dep_Clp_protease_ClpX"/>
</dbReference>
<sequence>MKAVTVGFLPLLHGSLNQNFYNGRRIITSHLLGAWLNMRFIEETCRKTLSRLTSSTTSSSSKRVPYPKEITSYLDQFVVGQEYAKKTLAVGVYQHYKRFSYNATLKEKESQAFQF</sequence>
<dbReference type="PANTHER" id="PTHR48102:SF7">
    <property type="entry name" value="ATP-DEPENDENT CLP PROTEASE ATP-BINDING SUBUNIT CLPX-LIKE, MITOCHONDRIAL"/>
    <property type="match status" value="1"/>
</dbReference>
<dbReference type="WBParaSite" id="mrna-Wban_03492">
    <property type="protein sequence ID" value="mrna-Wban_03492"/>
    <property type="gene ID" value="Wban_03492"/>
</dbReference>
<proteinExistence type="predicted"/>
<dbReference type="GO" id="GO:0016887">
    <property type="term" value="F:ATP hydrolysis activity"/>
    <property type="evidence" value="ECO:0007669"/>
    <property type="project" value="TreeGrafter"/>
</dbReference>
<name>A0AAF5RUJ5_WUCBA</name>
<organism evidence="1 2">
    <name type="scientific">Wuchereria bancrofti</name>
    <dbReference type="NCBI Taxonomy" id="6293"/>
    <lineage>
        <taxon>Eukaryota</taxon>
        <taxon>Metazoa</taxon>
        <taxon>Ecdysozoa</taxon>
        <taxon>Nematoda</taxon>
        <taxon>Chromadorea</taxon>
        <taxon>Rhabditida</taxon>
        <taxon>Spirurina</taxon>
        <taxon>Spiruromorpha</taxon>
        <taxon>Filarioidea</taxon>
        <taxon>Onchocercidae</taxon>
        <taxon>Wuchereria</taxon>
    </lineage>
</organism>
<reference evidence="2" key="3">
    <citation type="submission" date="2024-02" db="UniProtKB">
        <authorList>
            <consortium name="WormBaseParasite"/>
        </authorList>
    </citation>
    <scope>IDENTIFICATION</scope>
    <source>
        <strain evidence="2">pt0022</strain>
    </source>
</reference>
<reference evidence="1" key="2">
    <citation type="journal article" date="2016" name="Mol. Ecol.">
        <title>Population genomics of the filarial nematode parasite Wuchereria bancrofti from mosquitoes.</title>
        <authorList>
            <person name="Small S.T."/>
            <person name="Reimer L.J."/>
            <person name="Tisch D.J."/>
            <person name="King C.L."/>
            <person name="Christensen B.M."/>
            <person name="Siba P.M."/>
            <person name="Kazura J.W."/>
            <person name="Serre D."/>
            <person name="Zimmerman P.A."/>
        </authorList>
    </citation>
    <scope>NUCLEOTIDE SEQUENCE</scope>
    <source>
        <strain evidence="1">pt0022</strain>
    </source>
</reference>
<dbReference type="AlphaFoldDB" id="A0AAF5RUJ5"/>
<dbReference type="Proteomes" id="UP000093561">
    <property type="component" value="Unassembled WGS sequence"/>
</dbReference>
<dbReference type="GO" id="GO:0005524">
    <property type="term" value="F:ATP binding"/>
    <property type="evidence" value="ECO:0007669"/>
    <property type="project" value="TreeGrafter"/>
</dbReference>
<evidence type="ECO:0000313" key="2">
    <source>
        <dbReference type="WBParaSite" id="mrna-Wban_03492"/>
    </source>
</evidence>
<dbReference type="Gene3D" id="3.40.50.300">
    <property type="entry name" value="P-loop containing nucleotide triphosphate hydrolases"/>
    <property type="match status" value="1"/>
</dbReference>
<reference evidence="1" key="1">
    <citation type="submission" date="2015-03" db="EMBL/GenBank/DDBJ databases">
        <title>Wuchereria bancrofti Genome Sequencing Papua New Guinea Strain.</title>
        <authorList>
            <person name="Small S.T."/>
            <person name="Serre D."/>
            <person name="Zimmerman P.A."/>
        </authorList>
    </citation>
    <scope>NUCLEOTIDE SEQUENCE [LARGE SCALE GENOMIC DNA]</scope>
    <source>
        <strain evidence="1">pt0022</strain>
    </source>
</reference>
<dbReference type="InterPro" id="IPR027417">
    <property type="entry name" value="P-loop_NTPase"/>
</dbReference>
<dbReference type="PANTHER" id="PTHR48102">
    <property type="entry name" value="ATP-DEPENDENT CLP PROTEASE ATP-BINDING SUBUNIT CLPX-LIKE, MITOCHONDRIAL-RELATED"/>
    <property type="match status" value="1"/>
</dbReference>
<dbReference type="GO" id="GO:0051603">
    <property type="term" value="P:proteolysis involved in protein catabolic process"/>
    <property type="evidence" value="ECO:0007669"/>
    <property type="project" value="TreeGrafter"/>
</dbReference>
<protein>
    <submittedName>
        <fullName evidence="2">Uncharacterized protein</fullName>
    </submittedName>
</protein>
<evidence type="ECO:0000313" key="1">
    <source>
        <dbReference type="Proteomes" id="UP000093561"/>
    </source>
</evidence>
<accession>A0AAF5RUJ5</accession>